<evidence type="ECO:0000256" key="1">
    <source>
        <dbReference type="SAM" id="MobiDB-lite"/>
    </source>
</evidence>
<feature type="transmembrane region" description="Helical" evidence="2">
    <location>
        <begin position="377"/>
        <end position="398"/>
    </location>
</feature>
<dbReference type="EMBL" id="SPNW01000114">
    <property type="protein sequence ID" value="TIA85329.1"/>
    <property type="molecule type" value="Genomic_DNA"/>
</dbReference>
<protein>
    <recommendedName>
        <fullName evidence="6">EamA domain-containing protein</fullName>
    </recommendedName>
</protein>
<feature type="chain" id="PRO_5020905102" description="EamA domain-containing protein" evidence="3">
    <location>
        <begin position="22"/>
        <end position="451"/>
    </location>
</feature>
<evidence type="ECO:0000313" key="5">
    <source>
        <dbReference type="Proteomes" id="UP000310189"/>
    </source>
</evidence>
<keyword evidence="3" id="KW-0732">Signal</keyword>
<dbReference type="PANTHER" id="PTHR19346">
    <property type="entry name" value="SUGAR PHOSPHATE TRANSPORTER DOMAIN-CONTAINING PROTEIN"/>
    <property type="match status" value="1"/>
</dbReference>
<sequence>MNKLGGIAGILIFVASLVSYAAETELAQVVEARIGYSKPYFMLWLAHSSFSFCLPLHLLLLKITTGVPSKLYLKGLALATRNQLTPYASQPSHNAGFWDILPVKSSLIRMYALTAIATFAAVCCVADLTAIWNSSAFWAYVFAIYILGEKLQKSKLGAVVLACSGVVLIAYGGERSSRKAPLEDGQERSKVSTALLGDLLVFIGSLTFALFEVCLKKYASLPDKEEEGSEYESDAFDFGESSDDDDLESHKRHKDDADDYDHDDQEQFNYDINNHQDEINDTLKTQRPGLLNHANSTSPLINASSNVSSGNLHRMSVGRQQSSSSISTLAMNPPFGLHPNLVSTTIGLITLTTLWIPIPILHLIGWETFELPPTAAAYGYIAAMVTFGMVFNGAFIALCFIWGPVMASVGSLLTIVLVQIVDVLVNHVPLTLFSVLGGSLIILGFVLLVIT</sequence>
<feature type="transmembrane region" description="Helical" evidence="2">
    <location>
        <begin position="156"/>
        <end position="173"/>
    </location>
</feature>
<evidence type="ECO:0000256" key="3">
    <source>
        <dbReference type="SAM" id="SignalP"/>
    </source>
</evidence>
<evidence type="ECO:0008006" key="6">
    <source>
        <dbReference type="Google" id="ProtNLM"/>
    </source>
</evidence>
<keyword evidence="2" id="KW-1133">Transmembrane helix</keyword>
<feature type="region of interest" description="Disordered" evidence="1">
    <location>
        <begin position="226"/>
        <end position="265"/>
    </location>
</feature>
<feature type="compositionally biased region" description="Acidic residues" evidence="1">
    <location>
        <begin position="226"/>
        <end position="247"/>
    </location>
</feature>
<keyword evidence="2" id="KW-0812">Transmembrane</keyword>
<dbReference type="PANTHER" id="PTHR19346:SF4">
    <property type="entry name" value="SUGAR PHOSPHATE TRANSPORTER DOMAIN-CONTAINING PROTEIN"/>
    <property type="match status" value="1"/>
</dbReference>
<evidence type="ECO:0000256" key="2">
    <source>
        <dbReference type="SAM" id="Phobius"/>
    </source>
</evidence>
<feature type="transmembrane region" description="Helical" evidence="2">
    <location>
        <begin position="40"/>
        <end position="61"/>
    </location>
</feature>
<evidence type="ECO:0000313" key="4">
    <source>
        <dbReference type="EMBL" id="TIA85329.1"/>
    </source>
</evidence>
<accession>A0A4T0FC33</accession>
<name>A0A4T0FC33_9BASI</name>
<feature type="transmembrane region" description="Helical" evidence="2">
    <location>
        <begin position="110"/>
        <end position="129"/>
    </location>
</feature>
<keyword evidence="5" id="KW-1185">Reference proteome</keyword>
<dbReference type="AlphaFoldDB" id="A0A4T0FC33"/>
<reference evidence="4 5" key="1">
    <citation type="submission" date="2019-03" db="EMBL/GenBank/DDBJ databases">
        <title>Sequencing 23 genomes of Wallemia ichthyophaga.</title>
        <authorList>
            <person name="Gostincar C."/>
        </authorList>
    </citation>
    <scope>NUCLEOTIDE SEQUENCE [LARGE SCALE GENOMIC DNA]</scope>
    <source>
        <strain evidence="4 5">EXF-5753</strain>
    </source>
</reference>
<feature type="transmembrane region" description="Helical" evidence="2">
    <location>
        <begin position="431"/>
        <end position="450"/>
    </location>
</feature>
<feature type="transmembrane region" description="Helical" evidence="2">
    <location>
        <begin position="341"/>
        <end position="365"/>
    </location>
</feature>
<feature type="transmembrane region" description="Helical" evidence="2">
    <location>
        <begin position="135"/>
        <end position="151"/>
    </location>
</feature>
<organism evidence="4 5">
    <name type="scientific">Wallemia hederae</name>
    <dbReference type="NCBI Taxonomy" id="1540922"/>
    <lineage>
        <taxon>Eukaryota</taxon>
        <taxon>Fungi</taxon>
        <taxon>Dikarya</taxon>
        <taxon>Basidiomycota</taxon>
        <taxon>Wallemiomycotina</taxon>
        <taxon>Wallemiomycetes</taxon>
        <taxon>Wallemiales</taxon>
        <taxon>Wallemiaceae</taxon>
        <taxon>Wallemia</taxon>
    </lineage>
</organism>
<dbReference type="Proteomes" id="UP000310189">
    <property type="component" value="Unassembled WGS sequence"/>
</dbReference>
<dbReference type="OrthoDB" id="10062838at2759"/>
<comment type="caution">
    <text evidence="4">The sequence shown here is derived from an EMBL/GenBank/DDBJ whole genome shotgun (WGS) entry which is preliminary data.</text>
</comment>
<feature type="transmembrane region" description="Helical" evidence="2">
    <location>
        <begin position="405"/>
        <end position="425"/>
    </location>
</feature>
<proteinExistence type="predicted"/>
<keyword evidence="2" id="KW-0472">Membrane</keyword>
<gene>
    <name evidence="4" type="ORF">E3P99_04022</name>
</gene>
<feature type="transmembrane region" description="Helical" evidence="2">
    <location>
        <begin position="193"/>
        <end position="215"/>
    </location>
</feature>
<feature type="signal peptide" evidence="3">
    <location>
        <begin position="1"/>
        <end position="21"/>
    </location>
</feature>
<dbReference type="InterPro" id="IPR026505">
    <property type="entry name" value="Solute_c_fam_35_mem_F3/F4"/>
</dbReference>